<gene>
    <name evidence="2" type="ORF">TeGR_g1964</name>
</gene>
<accession>A0ABQ6N411</accession>
<dbReference type="SMART" id="SM00855">
    <property type="entry name" value="PGAM"/>
    <property type="match status" value="1"/>
</dbReference>
<evidence type="ECO:0000313" key="2">
    <source>
        <dbReference type="EMBL" id="GMI39172.1"/>
    </source>
</evidence>
<dbReference type="PANTHER" id="PTHR48100:SF44">
    <property type="entry name" value="PHOSPHATASE C1620.13-RELATED"/>
    <property type="match status" value="1"/>
</dbReference>
<reference evidence="2 3" key="1">
    <citation type="journal article" date="2023" name="Commun. Biol.">
        <title>Genome analysis of Parmales, the sister group of diatoms, reveals the evolutionary specialization of diatoms from phago-mixotrophs to photoautotrophs.</title>
        <authorList>
            <person name="Ban H."/>
            <person name="Sato S."/>
            <person name="Yoshikawa S."/>
            <person name="Yamada K."/>
            <person name="Nakamura Y."/>
            <person name="Ichinomiya M."/>
            <person name="Sato N."/>
            <person name="Blanc-Mathieu R."/>
            <person name="Endo H."/>
            <person name="Kuwata A."/>
            <person name="Ogata H."/>
        </authorList>
    </citation>
    <scope>NUCLEOTIDE SEQUENCE [LARGE SCALE GENOMIC DNA]</scope>
</reference>
<protein>
    <recommendedName>
        <fullName evidence="4">Phosphoglycerate mutase</fullName>
    </recommendedName>
</protein>
<dbReference type="PROSITE" id="PS00175">
    <property type="entry name" value="PG_MUTASE"/>
    <property type="match status" value="1"/>
</dbReference>
<comment type="caution">
    <text evidence="2">The sequence shown here is derived from an EMBL/GenBank/DDBJ whole genome shotgun (WGS) entry which is preliminary data.</text>
</comment>
<proteinExistence type="predicted"/>
<dbReference type="InterPro" id="IPR001345">
    <property type="entry name" value="PG/BPGM_mutase_AS"/>
</dbReference>
<dbReference type="SUPFAM" id="SSF53254">
    <property type="entry name" value="Phosphoglycerate mutase-like"/>
    <property type="match status" value="1"/>
</dbReference>
<dbReference type="Gene3D" id="3.40.50.1240">
    <property type="entry name" value="Phosphoglycerate mutase-like"/>
    <property type="match status" value="1"/>
</dbReference>
<organism evidence="2 3">
    <name type="scientific">Tetraparma gracilis</name>
    <dbReference type="NCBI Taxonomy" id="2962635"/>
    <lineage>
        <taxon>Eukaryota</taxon>
        <taxon>Sar</taxon>
        <taxon>Stramenopiles</taxon>
        <taxon>Ochrophyta</taxon>
        <taxon>Bolidophyceae</taxon>
        <taxon>Parmales</taxon>
        <taxon>Triparmaceae</taxon>
        <taxon>Tetraparma</taxon>
    </lineage>
</organism>
<evidence type="ECO:0008006" key="4">
    <source>
        <dbReference type="Google" id="ProtNLM"/>
    </source>
</evidence>
<keyword evidence="3" id="KW-1185">Reference proteome</keyword>
<evidence type="ECO:0000313" key="3">
    <source>
        <dbReference type="Proteomes" id="UP001165060"/>
    </source>
</evidence>
<dbReference type="Pfam" id="PF00300">
    <property type="entry name" value="His_Phos_1"/>
    <property type="match status" value="2"/>
</dbReference>
<dbReference type="EMBL" id="BRYB01002071">
    <property type="protein sequence ID" value="GMI39172.1"/>
    <property type="molecule type" value="Genomic_DNA"/>
</dbReference>
<name>A0ABQ6N411_9STRA</name>
<dbReference type="PANTHER" id="PTHR48100">
    <property type="entry name" value="BROAD-SPECIFICITY PHOSPHATASE YOR283W-RELATED"/>
    <property type="match status" value="1"/>
</dbReference>
<feature type="region of interest" description="Disordered" evidence="1">
    <location>
        <begin position="1"/>
        <end position="124"/>
    </location>
</feature>
<feature type="compositionally biased region" description="Pro residues" evidence="1">
    <location>
        <begin position="103"/>
        <end position="122"/>
    </location>
</feature>
<sequence>MPPKGRKLFPGEVQKKHLGPGHGEVERSKGGMWSGAATPAAAAESAPEAAPQTKYKATASFSSLSIGRGAAGKKKRPAASRTPAAKPPPPPARAAEPFDASPPALPSAPPPSAPPPAAPPPRTCTFYLLRHGETAANAAGIVQGQGLDGPLNPAGFRQAVGVGSSYRGGALGSAPDFIFCSDMLRARETLAGVLQGYAGAAPGRPPPSRSPPPGSPLLPLVEYGEALRERAKGALEGRRNDLTLEEAEELRRKEGGGEVKLETEEQLQERLRGFVEGVLEGVKGQDAKGQDAKGQDAKVLVVTHGGCLRAFLKGVFKVVPDDATVRVFNGSTTVVQVEVAEGAGGAGGEGWKAKLFGPVGDISFIPAELVTQRSDW</sequence>
<evidence type="ECO:0000256" key="1">
    <source>
        <dbReference type="SAM" id="MobiDB-lite"/>
    </source>
</evidence>
<dbReference type="InterPro" id="IPR050275">
    <property type="entry name" value="PGM_Phosphatase"/>
</dbReference>
<dbReference type="InterPro" id="IPR013078">
    <property type="entry name" value="His_Pase_superF_clade-1"/>
</dbReference>
<feature type="compositionally biased region" description="Low complexity" evidence="1">
    <location>
        <begin position="36"/>
        <end position="51"/>
    </location>
</feature>
<dbReference type="Proteomes" id="UP001165060">
    <property type="component" value="Unassembled WGS sequence"/>
</dbReference>
<dbReference type="CDD" id="cd07067">
    <property type="entry name" value="HP_PGM_like"/>
    <property type="match status" value="1"/>
</dbReference>
<dbReference type="InterPro" id="IPR029033">
    <property type="entry name" value="His_PPase_superfam"/>
</dbReference>